<dbReference type="InterPro" id="IPR046342">
    <property type="entry name" value="CBS_dom_sf"/>
</dbReference>
<evidence type="ECO:0000259" key="3">
    <source>
        <dbReference type="PROSITE" id="PS51371"/>
    </source>
</evidence>
<dbReference type="InterPro" id="IPR051257">
    <property type="entry name" value="Diverse_CBS-Domain"/>
</dbReference>
<protein>
    <submittedName>
        <fullName evidence="4">Cyclic-di-AMP-binding protein CbpB</fullName>
    </submittedName>
</protein>
<dbReference type="Proteomes" id="UP001589836">
    <property type="component" value="Unassembled WGS sequence"/>
</dbReference>
<dbReference type="RefSeq" id="WP_377344764.1">
    <property type="nucleotide sequence ID" value="NZ_JBHLTP010000002.1"/>
</dbReference>
<accession>A0ABV6LIM7</accession>
<dbReference type="SUPFAM" id="SSF54631">
    <property type="entry name" value="CBS-domain pair"/>
    <property type="match status" value="1"/>
</dbReference>
<sequence length="148" mass="16701">MISVQKEGLEKYSMQEMMIPSEKVAHVQGGNPMEHALLVLVKSGYSAVPVLDAEYKLKGIISKTNIIENMLGVEQFELDCLSEMTVEEVMNTDIPYLKPEATFSDGLHSVIDHPFVCVIDEKGYFEGILTRRAILKRINQHIHTNHES</sequence>
<dbReference type="InterPro" id="IPR048125">
    <property type="entry name" value="CBS_CbpB"/>
</dbReference>
<dbReference type="Gene3D" id="3.10.580.10">
    <property type="entry name" value="CBS-domain"/>
    <property type="match status" value="1"/>
</dbReference>
<feature type="domain" description="CBS" evidence="3">
    <location>
        <begin position="18"/>
        <end position="78"/>
    </location>
</feature>
<keyword evidence="5" id="KW-1185">Reference proteome</keyword>
<dbReference type="InterPro" id="IPR000644">
    <property type="entry name" value="CBS_dom"/>
</dbReference>
<dbReference type="CDD" id="cd04643">
    <property type="entry name" value="CBS_pair_bac"/>
    <property type="match status" value="1"/>
</dbReference>
<dbReference type="PANTHER" id="PTHR43080:SF30">
    <property type="entry name" value="CYCLIC DI-AMP RECEPTOR B"/>
    <property type="match status" value="1"/>
</dbReference>
<comment type="caution">
    <text evidence="4">The sequence shown here is derived from an EMBL/GenBank/DDBJ whole genome shotgun (WGS) entry which is preliminary data.</text>
</comment>
<name>A0ABV6LIM7_9BACI</name>
<reference evidence="4 5" key="1">
    <citation type="submission" date="2024-09" db="EMBL/GenBank/DDBJ databases">
        <authorList>
            <person name="Sun Q."/>
            <person name="Mori K."/>
        </authorList>
    </citation>
    <scope>NUCLEOTIDE SEQUENCE [LARGE SCALE GENOMIC DNA]</scope>
    <source>
        <strain evidence="4 5">NCAIM B.02529</strain>
    </source>
</reference>
<keyword evidence="1 2" id="KW-0129">CBS domain</keyword>
<evidence type="ECO:0000313" key="4">
    <source>
        <dbReference type="EMBL" id="MFC0522235.1"/>
    </source>
</evidence>
<dbReference type="SMART" id="SM00116">
    <property type="entry name" value="CBS"/>
    <property type="match status" value="2"/>
</dbReference>
<dbReference type="Pfam" id="PF00571">
    <property type="entry name" value="CBS"/>
    <property type="match status" value="2"/>
</dbReference>
<dbReference type="NCBIfam" id="NF041630">
    <property type="entry name" value="CBS_CbpB"/>
    <property type="match status" value="1"/>
</dbReference>
<gene>
    <name evidence="4" type="primary">cbpB</name>
    <name evidence="4" type="ORF">ACFFGV_01355</name>
</gene>
<evidence type="ECO:0000313" key="5">
    <source>
        <dbReference type="Proteomes" id="UP001589836"/>
    </source>
</evidence>
<dbReference type="EMBL" id="JBHLTP010000002">
    <property type="protein sequence ID" value="MFC0522235.1"/>
    <property type="molecule type" value="Genomic_DNA"/>
</dbReference>
<dbReference type="PROSITE" id="PS51371">
    <property type="entry name" value="CBS"/>
    <property type="match status" value="1"/>
</dbReference>
<evidence type="ECO:0000256" key="2">
    <source>
        <dbReference type="PROSITE-ProRule" id="PRU00703"/>
    </source>
</evidence>
<evidence type="ECO:0000256" key="1">
    <source>
        <dbReference type="ARBA" id="ARBA00023122"/>
    </source>
</evidence>
<proteinExistence type="predicted"/>
<dbReference type="PANTHER" id="PTHR43080">
    <property type="entry name" value="CBS DOMAIN-CONTAINING PROTEIN CBSX3, MITOCHONDRIAL"/>
    <property type="match status" value="1"/>
</dbReference>
<organism evidence="4 5">
    <name type="scientific">Pontibacillus salicampi</name>
    <dbReference type="NCBI Taxonomy" id="1449801"/>
    <lineage>
        <taxon>Bacteria</taxon>
        <taxon>Bacillati</taxon>
        <taxon>Bacillota</taxon>
        <taxon>Bacilli</taxon>
        <taxon>Bacillales</taxon>
        <taxon>Bacillaceae</taxon>
        <taxon>Pontibacillus</taxon>
    </lineage>
</organism>